<feature type="non-terminal residue" evidence="4">
    <location>
        <position position="136"/>
    </location>
</feature>
<evidence type="ECO:0000313" key="4">
    <source>
        <dbReference type="EMBL" id="CUF82865.1"/>
    </source>
</evidence>
<sequence>MSATKEIVLITGANKGIGLETARQLGKKGYKVLLGARDAALGAKAAESLQAAGLDVQAIAIDVVSVSSIAAAAAQVERDFGRLDVLINNAGVLSGDLAKPAELTGEAARFEFEVNFFGVINVTHAFIPLLRKAALP</sequence>
<evidence type="ECO:0000313" key="5">
    <source>
        <dbReference type="Proteomes" id="UP000051952"/>
    </source>
</evidence>
<dbReference type="PANTHER" id="PTHR43963">
    <property type="entry name" value="CARBONYL REDUCTASE 1-RELATED"/>
    <property type="match status" value="1"/>
</dbReference>
<evidence type="ECO:0000256" key="1">
    <source>
        <dbReference type="ARBA" id="ARBA00006484"/>
    </source>
</evidence>
<dbReference type="VEuPathDB" id="TriTrypDB:BSAL_66095"/>
<reference evidence="5" key="1">
    <citation type="submission" date="2015-09" db="EMBL/GenBank/DDBJ databases">
        <authorList>
            <consortium name="Pathogen Informatics"/>
        </authorList>
    </citation>
    <scope>NUCLEOTIDE SEQUENCE [LARGE SCALE GENOMIC DNA]</scope>
    <source>
        <strain evidence="5">Lake Konstanz</strain>
    </source>
</reference>
<dbReference type="Gene3D" id="3.40.50.720">
    <property type="entry name" value="NAD(P)-binding Rossmann-like Domain"/>
    <property type="match status" value="1"/>
</dbReference>
<evidence type="ECO:0000256" key="3">
    <source>
        <dbReference type="ARBA" id="ARBA00023002"/>
    </source>
</evidence>
<dbReference type="PRINTS" id="PR00081">
    <property type="entry name" value="GDHRDH"/>
</dbReference>
<name>A0A0S4IPC5_BODSA</name>
<dbReference type="AlphaFoldDB" id="A0A0S4IPC5"/>
<dbReference type="InterPro" id="IPR002347">
    <property type="entry name" value="SDR_fam"/>
</dbReference>
<dbReference type="SUPFAM" id="SSF51735">
    <property type="entry name" value="NAD(P)-binding Rossmann-fold domains"/>
    <property type="match status" value="1"/>
</dbReference>
<dbReference type="OrthoDB" id="7289984at2759"/>
<gene>
    <name evidence="4" type="ORF">BSAL_66095</name>
</gene>
<dbReference type="PANTHER" id="PTHR43963:SF6">
    <property type="entry name" value="CHAIN DEHYDROGENASE FAMILY PROTEIN, PUTATIVE (AFU_ORTHOLOGUE AFUA_3G15350)-RELATED"/>
    <property type="match status" value="1"/>
</dbReference>
<keyword evidence="2" id="KW-0521">NADP</keyword>
<accession>A0A0S4IPC5</accession>
<dbReference type="Pfam" id="PF00106">
    <property type="entry name" value="adh_short"/>
    <property type="match status" value="1"/>
</dbReference>
<dbReference type="GO" id="GO:0016491">
    <property type="term" value="F:oxidoreductase activity"/>
    <property type="evidence" value="ECO:0007669"/>
    <property type="project" value="UniProtKB-KW"/>
</dbReference>
<dbReference type="OMA" id="CLHECCD"/>
<protein>
    <submittedName>
        <fullName evidence="4">Short chain dehydrogenase, putative</fullName>
    </submittedName>
</protein>
<keyword evidence="3" id="KW-0560">Oxidoreductase</keyword>
<dbReference type="InterPro" id="IPR036291">
    <property type="entry name" value="NAD(P)-bd_dom_sf"/>
</dbReference>
<keyword evidence="5" id="KW-1185">Reference proteome</keyword>
<proteinExistence type="inferred from homology"/>
<evidence type="ECO:0000256" key="2">
    <source>
        <dbReference type="ARBA" id="ARBA00022857"/>
    </source>
</evidence>
<comment type="similarity">
    <text evidence="1">Belongs to the short-chain dehydrogenases/reductases (SDR) family.</text>
</comment>
<dbReference type="EMBL" id="CYKH01000418">
    <property type="protein sequence ID" value="CUF82865.1"/>
    <property type="molecule type" value="Genomic_DNA"/>
</dbReference>
<dbReference type="Proteomes" id="UP000051952">
    <property type="component" value="Unassembled WGS sequence"/>
</dbReference>
<organism evidence="4 5">
    <name type="scientific">Bodo saltans</name>
    <name type="common">Flagellated protozoan</name>
    <dbReference type="NCBI Taxonomy" id="75058"/>
    <lineage>
        <taxon>Eukaryota</taxon>
        <taxon>Discoba</taxon>
        <taxon>Euglenozoa</taxon>
        <taxon>Kinetoplastea</taxon>
        <taxon>Metakinetoplastina</taxon>
        <taxon>Eubodonida</taxon>
        <taxon>Bodonidae</taxon>
        <taxon>Bodo</taxon>
    </lineage>
</organism>